<feature type="compositionally biased region" description="Polar residues" evidence="1">
    <location>
        <begin position="21"/>
        <end position="51"/>
    </location>
</feature>
<dbReference type="OrthoDB" id="4776522at2759"/>
<reference evidence="2" key="1">
    <citation type="journal article" date="2020" name="Stud. Mycol.">
        <title>101 Dothideomycetes genomes: a test case for predicting lifestyles and emergence of pathogens.</title>
        <authorList>
            <person name="Haridas S."/>
            <person name="Albert R."/>
            <person name="Binder M."/>
            <person name="Bloem J."/>
            <person name="Labutti K."/>
            <person name="Salamov A."/>
            <person name="Andreopoulos B."/>
            <person name="Baker S."/>
            <person name="Barry K."/>
            <person name="Bills G."/>
            <person name="Bluhm B."/>
            <person name="Cannon C."/>
            <person name="Castanera R."/>
            <person name="Culley D."/>
            <person name="Daum C."/>
            <person name="Ezra D."/>
            <person name="Gonzalez J."/>
            <person name="Henrissat B."/>
            <person name="Kuo A."/>
            <person name="Liang C."/>
            <person name="Lipzen A."/>
            <person name="Lutzoni F."/>
            <person name="Magnuson J."/>
            <person name="Mondo S."/>
            <person name="Nolan M."/>
            <person name="Ohm R."/>
            <person name="Pangilinan J."/>
            <person name="Park H.-J."/>
            <person name="Ramirez L."/>
            <person name="Alfaro M."/>
            <person name="Sun H."/>
            <person name="Tritt A."/>
            <person name="Yoshinaga Y."/>
            <person name="Zwiers L.-H."/>
            <person name="Turgeon B."/>
            <person name="Goodwin S."/>
            <person name="Spatafora J."/>
            <person name="Crous P."/>
            <person name="Grigoriev I."/>
        </authorList>
    </citation>
    <scope>NUCLEOTIDE SEQUENCE</scope>
    <source>
        <strain evidence="2">CBS 113389</strain>
    </source>
</reference>
<accession>A0A6A6Q267</accession>
<evidence type="ECO:0000313" key="2">
    <source>
        <dbReference type="EMBL" id="KAF2486079.1"/>
    </source>
</evidence>
<protein>
    <submittedName>
        <fullName evidence="2">Uncharacterized protein</fullName>
    </submittedName>
</protein>
<name>A0A6A6Q267_9PEZI</name>
<gene>
    <name evidence="2" type="ORF">BDY17DRAFT_70622</name>
</gene>
<proteinExistence type="predicted"/>
<feature type="region of interest" description="Disordered" evidence="1">
    <location>
        <begin position="390"/>
        <end position="430"/>
    </location>
</feature>
<organism evidence="2 3">
    <name type="scientific">Neohortaea acidophila</name>
    <dbReference type="NCBI Taxonomy" id="245834"/>
    <lineage>
        <taxon>Eukaryota</taxon>
        <taxon>Fungi</taxon>
        <taxon>Dikarya</taxon>
        <taxon>Ascomycota</taxon>
        <taxon>Pezizomycotina</taxon>
        <taxon>Dothideomycetes</taxon>
        <taxon>Dothideomycetidae</taxon>
        <taxon>Mycosphaerellales</taxon>
        <taxon>Teratosphaeriaceae</taxon>
        <taxon>Neohortaea</taxon>
    </lineage>
</organism>
<evidence type="ECO:0000256" key="1">
    <source>
        <dbReference type="SAM" id="MobiDB-lite"/>
    </source>
</evidence>
<sequence length="498" mass="54196">MAAVPNPFMLSPHSFPGDESTLPSTAGDTWRSTPQSIPSTSMPPTKPSCKQASPKTLPTSSKSTSPQTPSRRGPQCTHMIMDRRYGKHKCHVCGKKPGLGFLYTCQQDYIDSNRSLPPVMGVASRLPGHGSVFDRLAKLAEILEMSTSVVNQIRAEEYSVDQIHLLCAQRLFVIETIRKAEARTDASDTPPDSPLVPSPADFLSVQPVLHQVQSSALVMPPAGTPYGTPVSGSPTNSNKNPPKKPKCNLQVCHACRPLFQDRVPMSLTGVLKDELPPLTWAEMRRLPVLDANVLANIHLREATNGSFASYYDGDLASSEGDDHFAEDWTPTAFDLHAPWYEDESDEEDTEEEEYPCPGPGRCRVWVPLMGCAYDLGHTDDQRAINHGFADSNESEEEGQSKQQRAAPTPPPHRYSPSSNASSISLLEPPTPSMLDSMTSFPKAYTVCGIMSTLPDWSYENIGTDSNSSLGSEVEVEGGVALTEEAVEAGLPDLVTDEE</sequence>
<evidence type="ECO:0000313" key="3">
    <source>
        <dbReference type="Proteomes" id="UP000799767"/>
    </source>
</evidence>
<dbReference type="EMBL" id="MU001632">
    <property type="protein sequence ID" value="KAF2486079.1"/>
    <property type="molecule type" value="Genomic_DNA"/>
</dbReference>
<feature type="compositionally biased region" description="Low complexity" evidence="1">
    <location>
        <begin position="415"/>
        <end position="424"/>
    </location>
</feature>
<feature type="compositionally biased region" description="Low complexity" evidence="1">
    <location>
        <begin position="53"/>
        <end position="70"/>
    </location>
</feature>
<feature type="region of interest" description="Disordered" evidence="1">
    <location>
        <begin position="1"/>
        <end position="75"/>
    </location>
</feature>
<dbReference type="AlphaFoldDB" id="A0A6A6Q267"/>
<dbReference type="RefSeq" id="XP_033592648.1">
    <property type="nucleotide sequence ID" value="XM_033738634.1"/>
</dbReference>
<keyword evidence="3" id="KW-1185">Reference proteome</keyword>
<feature type="region of interest" description="Disordered" evidence="1">
    <location>
        <begin position="220"/>
        <end position="245"/>
    </location>
</feature>
<dbReference type="GeneID" id="54479636"/>
<dbReference type="Proteomes" id="UP000799767">
    <property type="component" value="Unassembled WGS sequence"/>
</dbReference>